<evidence type="ECO:0000313" key="3">
    <source>
        <dbReference type="Proteomes" id="UP000018467"/>
    </source>
</evidence>
<dbReference type="Proteomes" id="UP000018467">
    <property type="component" value="Unassembled WGS sequence"/>
</dbReference>
<evidence type="ECO:0000313" key="2">
    <source>
        <dbReference type="Ensembl" id="ENSAMXP00000015455.2"/>
    </source>
</evidence>
<reference evidence="3" key="2">
    <citation type="journal article" date="2014" name="Nat. Commun.">
        <title>The cavefish genome reveals candidate genes for eye loss.</title>
        <authorList>
            <person name="McGaugh S.E."/>
            <person name="Gross J.B."/>
            <person name="Aken B."/>
            <person name="Blin M."/>
            <person name="Borowsky R."/>
            <person name="Chalopin D."/>
            <person name="Hinaux H."/>
            <person name="Jeffery W.R."/>
            <person name="Keene A."/>
            <person name="Ma L."/>
            <person name="Minx P."/>
            <person name="Murphy D."/>
            <person name="O'Quin K.E."/>
            <person name="Retaux S."/>
            <person name="Rohner N."/>
            <person name="Searle S.M."/>
            <person name="Stahl B.A."/>
            <person name="Tabin C."/>
            <person name="Volff J.N."/>
            <person name="Yoshizawa M."/>
            <person name="Warren W.C."/>
        </authorList>
    </citation>
    <scope>NUCLEOTIDE SEQUENCE [LARGE SCALE GENOMIC DNA]</scope>
    <source>
        <strain evidence="3">female</strain>
    </source>
</reference>
<dbReference type="GeneTree" id="ENSGT00950000182912"/>
<dbReference type="PANTHER" id="PTHR31025">
    <property type="entry name" value="SI:CH211-196P9.1-RELATED"/>
    <property type="match status" value="1"/>
</dbReference>
<dbReference type="HOGENOM" id="CLU_039471_1_0_1"/>
<dbReference type="AlphaFoldDB" id="W5L6J3"/>
<accession>W5L6J3</accession>
<dbReference type="InParanoid" id="W5L6J3"/>
<reference evidence="3" key="1">
    <citation type="submission" date="2013-03" db="EMBL/GenBank/DDBJ databases">
        <authorList>
            <person name="Jeffery W."/>
            <person name="Warren W."/>
            <person name="Wilson R.K."/>
        </authorList>
    </citation>
    <scope>NUCLEOTIDE SEQUENCE</scope>
    <source>
        <strain evidence="3">female</strain>
    </source>
</reference>
<evidence type="ECO:0000256" key="1">
    <source>
        <dbReference type="SAM" id="MobiDB-lite"/>
    </source>
</evidence>
<proteinExistence type="predicted"/>
<dbReference type="PANTHER" id="PTHR31025:SF19">
    <property type="entry name" value="SI:CH73-42K18.1-RELATED"/>
    <property type="match status" value="1"/>
</dbReference>
<protein>
    <submittedName>
        <fullName evidence="2">Uncharacterized protein</fullName>
    </submittedName>
</protein>
<dbReference type="eggNOG" id="ENOG502SM66">
    <property type="taxonomic scope" value="Eukaryota"/>
</dbReference>
<name>W5L6J3_ASTMX</name>
<dbReference type="Ensembl" id="ENSAMXT00000015455.2">
    <property type="protein sequence ID" value="ENSAMXP00000015455.2"/>
    <property type="gene ID" value="ENSAMXG00000015015.2"/>
</dbReference>
<feature type="region of interest" description="Disordered" evidence="1">
    <location>
        <begin position="227"/>
        <end position="246"/>
    </location>
</feature>
<keyword evidence="3" id="KW-1185">Reference proteome</keyword>
<organism evidence="2 3">
    <name type="scientific">Astyanax mexicanus</name>
    <name type="common">Blind cave fish</name>
    <name type="synonym">Astyanax fasciatus mexicanus</name>
    <dbReference type="NCBI Taxonomy" id="7994"/>
    <lineage>
        <taxon>Eukaryota</taxon>
        <taxon>Metazoa</taxon>
        <taxon>Chordata</taxon>
        <taxon>Craniata</taxon>
        <taxon>Vertebrata</taxon>
        <taxon>Euteleostomi</taxon>
        <taxon>Actinopterygii</taxon>
        <taxon>Neopterygii</taxon>
        <taxon>Teleostei</taxon>
        <taxon>Ostariophysi</taxon>
        <taxon>Characiformes</taxon>
        <taxon>Characoidei</taxon>
        <taxon>Acestrorhamphidae</taxon>
        <taxon>Acestrorhamphinae</taxon>
        <taxon>Astyanax</taxon>
    </lineage>
</organism>
<sequence>MQAILHVSDLAAQEIVEQLVYIATDIAHKMVLATRPTSVEELISITQEKFKPHLDFDFTLQYEDPDFGGQLCVLSDITELPQKAVLKILRSESDASSTGTSDTELLPHALARMQSWPDVFPVPLFSYVVEYCLEAGNAEYQNVRKMLKLTRAQKHDILENMAKTMHSFKPYPGDNEIARAAEALITKHPCLTEPGSHCGWYGWKMSLKFKMGNYRTKLSRSGCNEVAVNSGKRSRNNPESESPHCNIKRARRAEVNYLPNFPRGEDASSLEHLRLQIVEEVSKVDRNLQTIERLMQTTYSLRRKQIIVDDPSQAVKDFLENRPARRLESQVCAEFHRITNINLRSKFCAELDKHTPRLLAVYRQKAARTGKTAEALRSIFSFYDLQVCDHI</sequence>
<reference evidence="2" key="3">
    <citation type="submission" date="2025-08" db="UniProtKB">
        <authorList>
            <consortium name="Ensembl"/>
        </authorList>
    </citation>
    <scope>IDENTIFICATION</scope>
</reference>
<reference evidence="2" key="4">
    <citation type="submission" date="2025-09" db="UniProtKB">
        <authorList>
            <consortium name="Ensembl"/>
        </authorList>
    </citation>
    <scope>IDENTIFICATION</scope>
</reference>